<evidence type="ECO:0000256" key="2">
    <source>
        <dbReference type="SAM" id="Coils"/>
    </source>
</evidence>
<feature type="compositionally biased region" description="Low complexity" evidence="3">
    <location>
        <begin position="379"/>
        <end position="396"/>
    </location>
</feature>
<dbReference type="Gene3D" id="1.10.238.10">
    <property type="entry name" value="EF-hand"/>
    <property type="match status" value="1"/>
</dbReference>
<dbReference type="EMBL" id="BEYU01000163">
    <property type="protein sequence ID" value="GBG33602.1"/>
    <property type="molecule type" value="Genomic_DNA"/>
</dbReference>
<accession>A0A2R5GRU8</accession>
<dbReference type="AlphaFoldDB" id="A0A2R5GRU8"/>
<name>A0A2R5GRU8_9STRA</name>
<keyword evidence="1" id="KW-0106">Calcium</keyword>
<evidence type="ECO:0000313" key="6">
    <source>
        <dbReference type="Proteomes" id="UP000241890"/>
    </source>
</evidence>
<dbReference type="InterPro" id="IPR018247">
    <property type="entry name" value="EF_Hand_1_Ca_BS"/>
</dbReference>
<proteinExistence type="predicted"/>
<dbReference type="InterPro" id="IPR011992">
    <property type="entry name" value="EF-hand-dom_pair"/>
</dbReference>
<organism evidence="5 6">
    <name type="scientific">Hondaea fermentalgiana</name>
    <dbReference type="NCBI Taxonomy" id="2315210"/>
    <lineage>
        <taxon>Eukaryota</taxon>
        <taxon>Sar</taxon>
        <taxon>Stramenopiles</taxon>
        <taxon>Bigyra</taxon>
        <taxon>Labyrinthulomycetes</taxon>
        <taxon>Thraustochytrida</taxon>
        <taxon>Thraustochytriidae</taxon>
        <taxon>Hondaea</taxon>
    </lineage>
</organism>
<feature type="region of interest" description="Disordered" evidence="3">
    <location>
        <begin position="346"/>
        <end position="474"/>
    </location>
</feature>
<evidence type="ECO:0000313" key="5">
    <source>
        <dbReference type="EMBL" id="GBG33602.1"/>
    </source>
</evidence>
<dbReference type="PROSITE" id="PS00018">
    <property type="entry name" value="EF_HAND_1"/>
    <property type="match status" value="1"/>
</dbReference>
<dbReference type="SUPFAM" id="SSF47473">
    <property type="entry name" value="EF-hand"/>
    <property type="match status" value="1"/>
</dbReference>
<feature type="compositionally biased region" description="Basic and acidic residues" evidence="3">
    <location>
        <begin position="346"/>
        <end position="378"/>
    </location>
</feature>
<comment type="caution">
    <text evidence="5">The sequence shown here is derived from an EMBL/GenBank/DDBJ whole genome shotgun (WGS) entry which is preliminary data.</text>
</comment>
<sequence length="474" mass="53454">MGAASSVSHGEQRKRHSLVSKPGRVRKSILLTSDPKDLSDNAFNSRGGGDEALPTLAEDAEEGRGNQGQGQGQTSSEGINVSSVVQVKANIFQVQVPHGVPPGGMFSAVCNNRYVKVEIPMDCQPGDFIEIDLTDVEDDEPSTLDGLSTDYPEQKLKRAAALFMQYDTDKNYCITMAQLEKMLENEFNFPPGAESTLREMSYADVDKSHSLTFDEFCHWLEHLQIRLELHRLQEKQRHLDIKKEDADREEEERKLKDLLSEQQKLREQTENQMQSFLLEIEVLKKEKERLENFKANYTEGSDEYAELTGFEARNNEKLRKMELHHRENAAMIEKMKQDYRILHQQREEEEHAQKEAQRKKLQAKMEERKRLKAQHEQPDPSASTAAAPDSTESPPTLQEPEAGPKSSEEQIASAGDESEKTTARPPIEPMADDGASTARGSPRAVEIVKAEDGPSSARGSPRAAERAYENEQTY</sequence>
<gene>
    <name evidence="5" type="ORF">FCC1311_098252</name>
</gene>
<feature type="domain" description="EF-hand" evidence="4">
    <location>
        <begin position="158"/>
        <end position="220"/>
    </location>
</feature>
<feature type="coiled-coil region" evidence="2">
    <location>
        <begin position="229"/>
        <end position="303"/>
    </location>
</feature>
<reference evidence="5 6" key="1">
    <citation type="submission" date="2017-12" db="EMBL/GenBank/DDBJ databases">
        <title>Sequencing, de novo assembly and annotation of complete genome of a new Thraustochytrid species, strain FCC1311.</title>
        <authorList>
            <person name="Sedici K."/>
            <person name="Godart F."/>
            <person name="Aiese Cigliano R."/>
            <person name="Sanseverino W."/>
            <person name="Barakat M."/>
            <person name="Ortet P."/>
            <person name="Marechal E."/>
            <person name="Cagnac O."/>
            <person name="Amato A."/>
        </authorList>
    </citation>
    <scope>NUCLEOTIDE SEQUENCE [LARGE SCALE GENOMIC DNA]</scope>
</reference>
<feature type="compositionally biased region" description="Basic and acidic residues" evidence="3">
    <location>
        <begin position="463"/>
        <end position="474"/>
    </location>
</feature>
<dbReference type="GO" id="GO:0005509">
    <property type="term" value="F:calcium ion binding"/>
    <property type="evidence" value="ECO:0007669"/>
    <property type="project" value="InterPro"/>
</dbReference>
<dbReference type="Proteomes" id="UP000241890">
    <property type="component" value="Unassembled WGS sequence"/>
</dbReference>
<dbReference type="InterPro" id="IPR002048">
    <property type="entry name" value="EF_hand_dom"/>
</dbReference>
<dbReference type="InParanoid" id="A0A2R5GRU8"/>
<evidence type="ECO:0000259" key="4">
    <source>
        <dbReference type="Pfam" id="PF13499"/>
    </source>
</evidence>
<protein>
    <recommendedName>
        <fullName evidence="4">EF-hand domain-containing protein</fullName>
    </recommendedName>
</protein>
<evidence type="ECO:0000256" key="1">
    <source>
        <dbReference type="ARBA" id="ARBA00022837"/>
    </source>
</evidence>
<dbReference type="Pfam" id="PF13499">
    <property type="entry name" value="EF-hand_7"/>
    <property type="match status" value="1"/>
</dbReference>
<feature type="compositionally biased region" description="Basic residues" evidence="3">
    <location>
        <begin position="12"/>
        <end position="27"/>
    </location>
</feature>
<keyword evidence="2" id="KW-0175">Coiled coil</keyword>
<evidence type="ECO:0000256" key="3">
    <source>
        <dbReference type="SAM" id="MobiDB-lite"/>
    </source>
</evidence>
<keyword evidence="6" id="KW-1185">Reference proteome</keyword>
<feature type="region of interest" description="Disordered" evidence="3">
    <location>
        <begin position="1"/>
        <end position="53"/>
    </location>
</feature>